<evidence type="ECO:0000259" key="5">
    <source>
        <dbReference type="PROSITE" id="PS50931"/>
    </source>
</evidence>
<keyword evidence="7" id="KW-1185">Reference proteome</keyword>
<dbReference type="Pfam" id="PF00126">
    <property type="entry name" value="HTH_1"/>
    <property type="match status" value="1"/>
</dbReference>
<dbReference type="Pfam" id="PF03466">
    <property type="entry name" value="LysR_substrate"/>
    <property type="match status" value="1"/>
</dbReference>
<evidence type="ECO:0000256" key="3">
    <source>
        <dbReference type="ARBA" id="ARBA00023125"/>
    </source>
</evidence>
<evidence type="ECO:0000313" key="7">
    <source>
        <dbReference type="Proteomes" id="UP001595457"/>
    </source>
</evidence>
<dbReference type="InterPro" id="IPR036390">
    <property type="entry name" value="WH_DNA-bd_sf"/>
</dbReference>
<dbReference type="PANTHER" id="PTHR30537">
    <property type="entry name" value="HTH-TYPE TRANSCRIPTIONAL REGULATOR"/>
    <property type="match status" value="1"/>
</dbReference>
<keyword evidence="3" id="KW-0238">DNA-binding</keyword>
<dbReference type="RefSeq" id="WP_377812703.1">
    <property type="nucleotide sequence ID" value="NZ_JBHRSJ010000002.1"/>
</dbReference>
<organism evidence="6 7">
    <name type="scientific">Azotobacter bryophylli</name>
    <dbReference type="NCBI Taxonomy" id="1986537"/>
    <lineage>
        <taxon>Bacteria</taxon>
        <taxon>Pseudomonadati</taxon>
        <taxon>Pseudomonadota</taxon>
        <taxon>Gammaproteobacteria</taxon>
        <taxon>Pseudomonadales</taxon>
        <taxon>Pseudomonadaceae</taxon>
        <taxon>Azotobacter</taxon>
    </lineage>
</organism>
<keyword evidence="4" id="KW-0804">Transcription</keyword>
<dbReference type="InterPro" id="IPR000847">
    <property type="entry name" value="LysR_HTH_N"/>
</dbReference>
<name>A0ABV7AQA4_9GAMM</name>
<evidence type="ECO:0000256" key="2">
    <source>
        <dbReference type="ARBA" id="ARBA00023015"/>
    </source>
</evidence>
<keyword evidence="2" id="KW-0805">Transcription regulation</keyword>
<accession>A0ABV7AQA4</accession>
<protein>
    <submittedName>
        <fullName evidence="6">LysR family transcriptional regulator</fullName>
    </submittedName>
</protein>
<dbReference type="PANTHER" id="PTHR30537:SF31">
    <property type="entry name" value="TRANSCRIPTIONAL REGULATOR, LYSR FAMILY"/>
    <property type="match status" value="1"/>
</dbReference>
<dbReference type="InterPro" id="IPR058163">
    <property type="entry name" value="LysR-type_TF_proteobact-type"/>
</dbReference>
<reference evidence="7" key="1">
    <citation type="journal article" date="2019" name="Int. J. Syst. Evol. Microbiol.">
        <title>The Global Catalogue of Microorganisms (GCM) 10K type strain sequencing project: providing services to taxonomists for standard genome sequencing and annotation.</title>
        <authorList>
            <consortium name="The Broad Institute Genomics Platform"/>
            <consortium name="The Broad Institute Genome Sequencing Center for Infectious Disease"/>
            <person name="Wu L."/>
            <person name="Ma J."/>
        </authorList>
    </citation>
    <scope>NUCLEOTIDE SEQUENCE [LARGE SCALE GENOMIC DNA]</scope>
    <source>
        <strain evidence="7">KCTC 62195</strain>
    </source>
</reference>
<dbReference type="PROSITE" id="PS50931">
    <property type="entry name" value="HTH_LYSR"/>
    <property type="match status" value="1"/>
</dbReference>
<dbReference type="CDD" id="cd08422">
    <property type="entry name" value="PBP2_CrgA_like"/>
    <property type="match status" value="1"/>
</dbReference>
<proteinExistence type="inferred from homology"/>
<dbReference type="EMBL" id="JBHRSJ010000002">
    <property type="protein sequence ID" value="MFC2971121.1"/>
    <property type="molecule type" value="Genomic_DNA"/>
</dbReference>
<dbReference type="Gene3D" id="1.10.10.10">
    <property type="entry name" value="Winged helix-like DNA-binding domain superfamily/Winged helix DNA-binding domain"/>
    <property type="match status" value="1"/>
</dbReference>
<evidence type="ECO:0000313" key="6">
    <source>
        <dbReference type="EMBL" id="MFC2971121.1"/>
    </source>
</evidence>
<dbReference type="InterPro" id="IPR005119">
    <property type="entry name" value="LysR_subst-bd"/>
</dbReference>
<sequence>MDPLILSPMDRAFWMDTLNNVSDFYLLVRVIEAGGFTAAAAETGIPRSRLSRRIIELEQRLGVRLLNRSTRSFAMTSTGEQVYRHALSILAAVEAAEGAAREVQGGPSGLIRLAVPSLLQEVIADLLIGFARSQPKVRLALGVHSSPELSLQRHDLVLYLEGQPPDSADIVAHPLGQVRFVTVANPDLYKRFSQLHHPDELDDRYCLGFGPPHAIRPWLLTNAAPRVLREACFSSDSLPLMLDAARRGLGVAHLPLYACAADLASGKLHKLFERHEPAAMPLLALTPPHRAMTPAIRALIQFIRTNLEEQRTQGIVLESP</sequence>
<dbReference type="InterPro" id="IPR036388">
    <property type="entry name" value="WH-like_DNA-bd_sf"/>
</dbReference>
<dbReference type="SUPFAM" id="SSF46785">
    <property type="entry name" value="Winged helix' DNA-binding domain"/>
    <property type="match status" value="1"/>
</dbReference>
<comment type="similarity">
    <text evidence="1">Belongs to the LysR transcriptional regulatory family.</text>
</comment>
<gene>
    <name evidence="6" type="ORF">ACFOJE_02670</name>
</gene>
<dbReference type="Gene3D" id="3.40.190.290">
    <property type="match status" value="1"/>
</dbReference>
<comment type="caution">
    <text evidence="6">The sequence shown here is derived from an EMBL/GenBank/DDBJ whole genome shotgun (WGS) entry which is preliminary data.</text>
</comment>
<evidence type="ECO:0000256" key="4">
    <source>
        <dbReference type="ARBA" id="ARBA00023163"/>
    </source>
</evidence>
<feature type="domain" description="HTH lysR-type" evidence="5">
    <location>
        <begin position="19"/>
        <end position="76"/>
    </location>
</feature>
<evidence type="ECO:0000256" key="1">
    <source>
        <dbReference type="ARBA" id="ARBA00009437"/>
    </source>
</evidence>
<dbReference type="SUPFAM" id="SSF53850">
    <property type="entry name" value="Periplasmic binding protein-like II"/>
    <property type="match status" value="1"/>
</dbReference>
<dbReference type="Proteomes" id="UP001595457">
    <property type="component" value="Unassembled WGS sequence"/>
</dbReference>